<name>A0A067RBN8_ZOONE</name>
<protein>
    <submittedName>
        <fullName evidence="1">Uncharacterized protein</fullName>
    </submittedName>
</protein>
<keyword evidence="2" id="KW-1185">Reference proteome</keyword>
<dbReference type="STRING" id="136037.A0A067RBN8"/>
<dbReference type="InterPro" id="IPR036397">
    <property type="entry name" value="RNaseH_sf"/>
</dbReference>
<proteinExistence type="predicted"/>
<gene>
    <name evidence="1" type="ORF">L798_04275</name>
</gene>
<dbReference type="Proteomes" id="UP000027135">
    <property type="component" value="Unassembled WGS sequence"/>
</dbReference>
<evidence type="ECO:0000313" key="2">
    <source>
        <dbReference type="Proteomes" id="UP000027135"/>
    </source>
</evidence>
<dbReference type="InParanoid" id="A0A067RBN8"/>
<dbReference type="PANTHER" id="PTHR47326">
    <property type="entry name" value="TRANSPOSABLE ELEMENT TC3 TRANSPOSASE-LIKE PROTEIN"/>
    <property type="match status" value="1"/>
</dbReference>
<sequence length="92" mass="10715">VMQYLNETFPNRWTGRGNTINWPPRSPDLTPLDFCFSGWMKSEVYGRKTDTRDELLDHMMDVIASINERQDVLTRVAKCIDVDGGIFENILY</sequence>
<dbReference type="AlphaFoldDB" id="A0A067RBN8"/>
<dbReference type="PANTHER" id="PTHR47326:SF1">
    <property type="entry name" value="HTH PSQ-TYPE DOMAIN-CONTAINING PROTEIN"/>
    <property type="match status" value="1"/>
</dbReference>
<dbReference type="GO" id="GO:0003676">
    <property type="term" value="F:nucleic acid binding"/>
    <property type="evidence" value="ECO:0007669"/>
    <property type="project" value="InterPro"/>
</dbReference>
<evidence type="ECO:0000313" key="1">
    <source>
        <dbReference type="EMBL" id="KDR21301.1"/>
    </source>
</evidence>
<organism evidence="1 2">
    <name type="scientific">Zootermopsis nevadensis</name>
    <name type="common">Dampwood termite</name>
    <dbReference type="NCBI Taxonomy" id="136037"/>
    <lineage>
        <taxon>Eukaryota</taxon>
        <taxon>Metazoa</taxon>
        <taxon>Ecdysozoa</taxon>
        <taxon>Arthropoda</taxon>
        <taxon>Hexapoda</taxon>
        <taxon>Insecta</taxon>
        <taxon>Pterygota</taxon>
        <taxon>Neoptera</taxon>
        <taxon>Polyneoptera</taxon>
        <taxon>Dictyoptera</taxon>
        <taxon>Blattodea</taxon>
        <taxon>Blattoidea</taxon>
        <taxon>Termitoidae</taxon>
        <taxon>Termopsidae</taxon>
        <taxon>Zootermopsis</taxon>
    </lineage>
</organism>
<accession>A0A067RBN8</accession>
<reference evidence="1 2" key="1">
    <citation type="journal article" date="2014" name="Nat. Commun.">
        <title>Molecular traces of alternative social organization in a termite genome.</title>
        <authorList>
            <person name="Terrapon N."/>
            <person name="Li C."/>
            <person name="Robertson H.M."/>
            <person name="Ji L."/>
            <person name="Meng X."/>
            <person name="Booth W."/>
            <person name="Chen Z."/>
            <person name="Childers C.P."/>
            <person name="Glastad K.M."/>
            <person name="Gokhale K."/>
            <person name="Gowin J."/>
            <person name="Gronenberg W."/>
            <person name="Hermansen R.A."/>
            <person name="Hu H."/>
            <person name="Hunt B.G."/>
            <person name="Huylmans A.K."/>
            <person name="Khalil S.M."/>
            <person name="Mitchell R.D."/>
            <person name="Munoz-Torres M.C."/>
            <person name="Mustard J.A."/>
            <person name="Pan H."/>
            <person name="Reese J.T."/>
            <person name="Scharf M.E."/>
            <person name="Sun F."/>
            <person name="Vogel H."/>
            <person name="Xiao J."/>
            <person name="Yang W."/>
            <person name="Yang Z."/>
            <person name="Yang Z."/>
            <person name="Zhou J."/>
            <person name="Zhu J."/>
            <person name="Brent C.S."/>
            <person name="Elsik C.G."/>
            <person name="Goodisman M.A."/>
            <person name="Liberles D.A."/>
            <person name="Roe R.M."/>
            <person name="Vargo E.L."/>
            <person name="Vilcinskas A."/>
            <person name="Wang J."/>
            <person name="Bornberg-Bauer E."/>
            <person name="Korb J."/>
            <person name="Zhang G."/>
            <person name="Liebig J."/>
        </authorList>
    </citation>
    <scope>NUCLEOTIDE SEQUENCE [LARGE SCALE GENOMIC DNA]</scope>
    <source>
        <tissue evidence="1">Whole organism</tissue>
    </source>
</reference>
<dbReference type="EMBL" id="KK852563">
    <property type="protein sequence ID" value="KDR21301.1"/>
    <property type="molecule type" value="Genomic_DNA"/>
</dbReference>
<dbReference type="Gene3D" id="3.30.420.10">
    <property type="entry name" value="Ribonuclease H-like superfamily/Ribonuclease H"/>
    <property type="match status" value="1"/>
</dbReference>
<feature type="non-terminal residue" evidence="1">
    <location>
        <position position="1"/>
    </location>
</feature>
<dbReference type="OMA" id="RGNTINW"/>